<keyword evidence="1" id="KW-0812">Transmembrane</keyword>
<proteinExistence type="predicted"/>
<sequence length="44" mass="4911">VNDCIKRSKSSPKAAPVFLLSALVPIENFILFVSTFILLYNVNK</sequence>
<accession>A0A2P5DM08</accession>
<evidence type="ECO:0000313" key="2">
    <source>
        <dbReference type="EMBL" id="PON74316.1"/>
    </source>
</evidence>
<name>A0A2P5DM08_PARAD</name>
<comment type="caution">
    <text evidence="2">The sequence shown here is derived from an EMBL/GenBank/DDBJ whole genome shotgun (WGS) entry which is preliminary data.</text>
</comment>
<evidence type="ECO:0000313" key="3">
    <source>
        <dbReference type="Proteomes" id="UP000237105"/>
    </source>
</evidence>
<evidence type="ECO:0000256" key="1">
    <source>
        <dbReference type="SAM" id="Phobius"/>
    </source>
</evidence>
<organism evidence="2 3">
    <name type="scientific">Parasponia andersonii</name>
    <name type="common">Sponia andersonii</name>
    <dbReference type="NCBI Taxonomy" id="3476"/>
    <lineage>
        <taxon>Eukaryota</taxon>
        <taxon>Viridiplantae</taxon>
        <taxon>Streptophyta</taxon>
        <taxon>Embryophyta</taxon>
        <taxon>Tracheophyta</taxon>
        <taxon>Spermatophyta</taxon>
        <taxon>Magnoliopsida</taxon>
        <taxon>eudicotyledons</taxon>
        <taxon>Gunneridae</taxon>
        <taxon>Pentapetalae</taxon>
        <taxon>rosids</taxon>
        <taxon>fabids</taxon>
        <taxon>Rosales</taxon>
        <taxon>Cannabaceae</taxon>
        <taxon>Parasponia</taxon>
    </lineage>
</organism>
<dbReference type="AlphaFoldDB" id="A0A2P5DM08"/>
<feature type="transmembrane region" description="Helical" evidence="1">
    <location>
        <begin position="17"/>
        <end position="40"/>
    </location>
</feature>
<protein>
    <submittedName>
        <fullName evidence="2">Uncharacterized protein</fullName>
    </submittedName>
</protein>
<reference evidence="3" key="1">
    <citation type="submission" date="2016-06" db="EMBL/GenBank/DDBJ databases">
        <title>Parallel loss of symbiosis genes in relatives of nitrogen-fixing non-legume Parasponia.</title>
        <authorList>
            <person name="Van Velzen R."/>
            <person name="Holmer R."/>
            <person name="Bu F."/>
            <person name="Rutten L."/>
            <person name="Van Zeijl A."/>
            <person name="Liu W."/>
            <person name="Santuari L."/>
            <person name="Cao Q."/>
            <person name="Sharma T."/>
            <person name="Shen D."/>
            <person name="Roswanjaya Y."/>
            <person name="Wardhani T."/>
            <person name="Kalhor M.S."/>
            <person name="Jansen J."/>
            <person name="Van den Hoogen J."/>
            <person name="Gungor B."/>
            <person name="Hartog M."/>
            <person name="Hontelez J."/>
            <person name="Verver J."/>
            <person name="Yang W.-C."/>
            <person name="Schijlen E."/>
            <person name="Repin R."/>
            <person name="Schilthuizen M."/>
            <person name="Schranz E."/>
            <person name="Heidstra R."/>
            <person name="Miyata K."/>
            <person name="Fedorova E."/>
            <person name="Kohlen W."/>
            <person name="Bisseling T."/>
            <person name="Smit S."/>
            <person name="Geurts R."/>
        </authorList>
    </citation>
    <scope>NUCLEOTIDE SEQUENCE [LARGE SCALE GENOMIC DNA]</scope>
    <source>
        <strain evidence="3">cv. WU1-14</strain>
    </source>
</reference>
<keyword evidence="3" id="KW-1185">Reference proteome</keyword>
<gene>
    <name evidence="2" type="ORF">PanWU01x14_051480</name>
</gene>
<feature type="non-terminal residue" evidence="2">
    <location>
        <position position="1"/>
    </location>
</feature>
<dbReference type="Proteomes" id="UP000237105">
    <property type="component" value="Unassembled WGS sequence"/>
</dbReference>
<keyword evidence="1" id="KW-0472">Membrane</keyword>
<dbReference type="EMBL" id="JXTB01000029">
    <property type="protein sequence ID" value="PON74316.1"/>
    <property type="molecule type" value="Genomic_DNA"/>
</dbReference>
<keyword evidence="1" id="KW-1133">Transmembrane helix</keyword>